<dbReference type="eggNOG" id="ENOG502ZPCF">
    <property type="taxonomic scope" value="Bacteria"/>
</dbReference>
<dbReference type="OrthoDB" id="2334858at2"/>
<evidence type="ECO:0000313" key="3">
    <source>
        <dbReference type="Proteomes" id="UP000000773"/>
    </source>
</evidence>
<accession>Q03G06</accession>
<dbReference type="Proteomes" id="UP000000773">
    <property type="component" value="Chromosome"/>
</dbReference>
<dbReference type="KEGG" id="ppe:PEPE_0805"/>
<dbReference type="HOGENOM" id="CLU_1473432_0_0_9"/>
<feature type="transmembrane region" description="Helical" evidence="1">
    <location>
        <begin position="6"/>
        <end position="26"/>
    </location>
</feature>
<protein>
    <submittedName>
        <fullName evidence="2">Uncharacterized protein</fullName>
    </submittedName>
</protein>
<evidence type="ECO:0000313" key="2">
    <source>
        <dbReference type="EMBL" id="ABJ67866.1"/>
    </source>
</evidence>
<proteinExistence type="predicted"/>
<dbReference type="EMBL" id="CP000422">
    <property type="protein sequence ID" value="ABJ67866.1"/>
    <property type="molecule type" value="Genomic_DNA"/>
</dbReference>
<dbReference type="STRING" id="278197.PEPE_0805"/>
<dbReference type="AlphaFoldDB" id="Q03G06"/>
<keyword evidence="1" id="KW-0472">Membrane</keyword>
<keyword evidence="1" id="KW-1133">Transmembrane helix</keyword>
<dbReference type="GeneID" id="33063052"/>
<sequence>MDATTLDVIITGGISVFGAGLSFLGARKGAKTQMETTEKSVENNMEIARMNIEEKLIAENKINWNNRTRELISKFIRQCFDINHGIDQVQIINKKRELSVDPSLPSKERNKYSKLSKEDLEMAKETMVTISNAVETVTEIRLHIFDRSDSLGNELLERIIDVEKYFQRMEKIPSTELSQLTELARNYFEIQWKELTKDIK</sequence>
<reference evidence="2 3" key="1">
    <citation type="journal article" date="2006" name="Proc. Natl. Acad. Sci. U.S.A.">
        <title>Comparative genomics of the lactic acid bacteria.</title>
        <authorList>
            <person name="Makarova K."/>
            <person name="Slesarev A."/>
            <person name="Wolf Y."/>
            <person name="Sorokin A."/>
            <person name="Mirkin B."/>
            <person name="Koonin E."/>
            <person name="Pavlov A."/>
            <person name="Pavlova N."/>
            <person name="Karamychev V."/>
            <person name="Polouchine N."/>
            <person name="Shakhova V."/>
            <person name="Grigoriev I."/>
            <person name="Lou Y."/>
            <person name="Rohksar D."/>
            <person name="Lucas S."/>
            <person name="Huang K."/>
            <person name="Goodstein D.M."/>
            <person name="Hawkins T."/>
            <person name="Plengvidhya V."/>
            <person name="Welker D."/>
            <person name="Hughes J."/>
            <person name="Goh Y."/>
            <person name="Benson A."/>
            <person name="Baldwin K."/>
            <person name="Lee J.H."/>
            <person name="Diaz-Muniz I."/>
            <person name="Dosti B."/>
            <person name="Smeianov V."/>
            <person name="Wechter W."/>
            <person name="Barabote R."/>
            <person name="Lorca G."/>
            <person name="Altermann E."/>
            <person name="Barrangou R."/>
            <person name="Ganesan B."/>
            <person name="Xie Y."/>
            <person name="Rawsthorne H."/>
            <person name="Tamir D."/>
            <person name="Parker C."/>
            <person name="Breidt F."/>
            <person name="Broadbent J."/>
            <person name="Hutkins R."/>
            <person name="O'Sullivan D."/>
            <person name="Steele J."/>
            <person name="Unlu G."/>
            <person name="Saier M."/>
            <person name="Klaenhammer T."/>
            <person name="Richardson P."/>
            <person name="Kozyavkin S."/>
            <person name="Weimer B."/>
            <person name="Mills D."/>
        </authorList>
    </citation>
    <scope>NUCLEOTIDE SEQUENCE [LARGE SCALE GENOMIC DNA]</scope>
    <source>
        <strain evidence="3">ATCC 25745 / CCUG 21536 / LMG 10740 / 183-1w</strain>
    </source>
</reference>
<evidence type="ECO:0000256" key="1">
    <source>
        <dbReference type="SAM" id="Phobius"/>
    </source>
</evidence>
<keyword evidence="1" id="KW-0812">Transmembrane</keyword>
<dbReference type="RefSeq" id="WP_011673278.1">
    <property type="nucleotide sequence ID" value="NC_008525.1"/>
</dbReference>
<name>Q03G06_PEDPA</name>
<gene>
    <name evidence="2" type="ordered locus">PEPE_0805</name>
</gene>
<organism evidence="2 3">
    <name type="scientific">Pediococcus pentosaceus (strain ATCC 25745 / CCUG 21536 / LMG 10740 / 183-1w)</name>
    <dbReference type="NCBI Taxonomy" id="278197"/>
    <lineage>
        <taxon>Bacteria</taxon>
        <taxon>Bacillati</taxon>
        <taxon>Bacillota</taxon>
        <taxon>Bacilli</taxon>
        <taxon>Lactobacillales</taxon>
        <taxon>Lactobacillaceae</taxon>
        <taxon>Pediococcus</taxon>
    </lineage>
</organism>